<name>A0ABQ4YBJ0_9ASTR</name>
<sequence>MILQSVLNLEAVGRVNLSAIESATVRPFDMQQLYRKDPLYSKKVHFSSFEVGGGKDNIIYIDLYSRRCLPDFLVKRCFLESATHAMDALDLQILLVDYIDNFIQFAVEEGGFLVPSGRCPCSYSLPPQSCTSAHKACLSDLSPNNVFQVAVLKSHFCTKGNWLLGVTSILTELDEELLNRFQGILFGVKTITGQHDRTEFQPSESLVSGVVLDEERGFQ</sequence>
<evidence type="ECO:0000313" key="1">
    <source>
        <dbReference type="EMBL" id="GJS74513.1"/>
    </source>
</evidence>
<dbReference type="EMBL" id="BQNB010010237">
    <property type="protein sequence ID" value="GJS74513.1"/>
    <property type="molecule type" value="Genomic_DNA"/>
</dbReference>
<organism evidence="1 2">
    <name type="scientific">Tanacetum coccineum</name>
    <dbReference type="NCBI Taxonomy" id="301880"/>
    <lineage>
        <taxon>Eukaryota</taxon>
        <taxon>Viridiplantae</taxon>
        <taxon>Streptophyta</taxon>
        <taxon>Embryophyta</taxon>
        <taxon>Tracheophyta</taxon>
        <taxon>Spermatophyta</taxon>
        <taxon>Magnoliopsida</taxon>
        <taxon>eudicotyledons</taxon>
        <taxon>Gunneridae</taxon>
        <taxon>Pentapetalae</taxon>
        <taxon>asterids</taxon>
        <taxon>campanulids</taxon>
        <taxon>Asterales</taxon>
        <taxon>Asteraceae</taxon>
        <taxon>Asteroideae</taxon>
        <taxon>Anthemideae</taxon>
        <taxon>Anthemidinae</taxon>
        <taxon>Tanacetum</taxon>
    </lineage>
</organism>
<proteinExistence type="predicted"/>
<protein>
    <submittedName>
        <fullName evidence="1">Uncharacterized protein</fullName>
    </submittedName>
</protein>
<evidence type="ECO:0000313" key="2">
    <source>
        <dbReference type="Proteomes" id="UP001151760"/>
    </source>
</evidence>
<reference evidence="1" key="1">
    <citation type="journal article" date="2022" name="Int. J. Mol. Sci.">
        <title>Draft Genome of Tanacetum Coccineum: Genomic Comparison of Closely Related Tanacetum-Family Plants.</title>
        <authorList>
            <person name="Yamashiro T."/>
            <person name="Shiraishi A."/>
            <person name="Nakayama K."/>
            <person name="Satake H."/>
        </authorList>
    </citation>
    <scope>NUCLEOTIDE SEQUENCE</scope>
</reference>
<accession>A0ABQ4YBJ0</accession>
<comment type="caution">
    <text evidence="1">The sequence shown here is derived from an EMBL/GenBank/DDBJ whole genome shotgun (WGS) entry which is preliminary data.</text>
</comment>
<reference evidence="1" key="2">
    <citation type="submission" date="2022-01" db="EMBL/GenBank/DDBJ databases">
        <authorList>
            <person name="Yamashiro T."/>
            <person name="Shiraishi A."/>
            <person name="Satake H."/>
            <person name="Nakayama K."/>
        </authorList>
    </citation>
    <scope>NUCLEOTIDE SEQUENCE</scope>
</reference>
<keyword evidence="2" id="KW-1185">Reference proteome</keyword>
<gene>
    <name evidence="1" type="ORF">Tco_0707354</name>
</gene>
<dbReference type="Proteomes" id="UP001151760">
    <property type="component" value="Unassembled WGS sequence"/>
</dbReference>